<keyword evidence="2" id="KW-1185">Reference proteome</keyword>
<dbReference type="Proteomes" id="UP000526734">
    <property type="component" value="Unassembled WGS sequence"/>
</dbReference>
<dbReference type="EMBL" id="JACGZW010000006">
    <property type="protein sequence ID" value="MBB1155535.1"/>
    <property type="molecule type" value="Genomic_DNA"/>
</dbReference>
<reference evidence="1 2" key="1">
    <citation type="submission" date="2020-08" db="EMBL/GenBank/DDBJ databases">
        <title>Amycolatopsis sp. nov. DR6-1 isolated from Dendrobium heterocarpum.</title>
        <authorList>
            <person name="Tedsree N."/>
            <person name="Kuncharoen N."/>
            <person name="Likhitwitayawuid K."/>
            <person name="Tanasupawat S."/>
        </authorList>
    </citation>
    <scope>NUCLEOTIDE SEQUENCE [LARGE SCALE GENOMIC DNA]</scope>
    <source>
        <strain evidence="1 2">DR6-1</strain>
    </source>
</reference>
<protein>
    <submittedName>
        <fullName evidence="1">Uncharacterized protein</fullName>
    </submittedName>
</protein>
<name>A0A7W3ZBR1_9PSEU</name>
<evidence type="ECO:0000313" key="2">
    <source>
        <dbReference type="Proteomes" id="UP000526734"/>
    </source>
</evidence>
<gene>
    <name evidence="1" type="ORF">H4281_20505</name>
</gene>
<proteinExistence type="predicted"/>
<sequence length="56" mass="6264">MQSEEVNNCHARQQLDSLNLLIADRRFGKELPSCATTTGTAEARWLIAEEEGERCA</sequence>
<dbReference type="AlphaFoldDB" id="A0A7W3ZBR1"/>
<organism evidence="1 2">
    <name type="scientific">Amycolatopsis dendrobii</name>
    <dbReference type="NCBI Taxonomy" id="2760662"/>
    <lineage>
        <taxon>Bacteria</taxon>
        <taxon>Bacillati</taxon>
        <taxon>Actinomycetota</taxon>
        <taxon>Actinomycetes</taxon>
        <taxon>Pseudonocardiales</taxon>
        <taxon>Pseudonocardiaceae</taxon>
        <taxon>Amycolatopsis</taxon>
    </lineage>
</organism>
<evidence type="ECO:0000313" key="1">
    <source>
        <dbReference type="EMBL" id="MBB1155535.1"/>
    </source>
</evidence>
<dbReference type="RefSeq" id="WP_182892542.1">
    <property type="nucleotide sequence ID" value="NZ_JACGZW010000006.1"/>
</dbReference>
<comment type="caution">
    <text evidence="1">The sequence shown here is derived from an EMBL/GenBank/DDBJ whole genome shotgun (WGS) entry which is preliminary data.</text>
</comment>
<accession>A0A7W3ZBR1</accession>